<accession>A0A4V2PCJ6</accession>
<dbReference type="InterPro" id="IPR054545">
    <property type="entry name" value="ApeI-like"/>
</dbReference>
<dbReference type="EMBL" id="SMFT01000001">
    <property type="protein sequence ID" value="TCK01536.1"/>
    <property type="molecule type" value="Genomic_DNA"/>
</dbReference>
<sequence>MKSNDNTLSLIQKLENQLQLHTFVDDCYLDLYLDQQDILIAWVALNPKGINYLREYGHNNTLNQLKQSLTTLIPQYWRLTDKLPYNRQANRERLLFNQNCLQQIKDPIWLYKKFEKQTALCYAKIPLDLIYLENHFANFPLVPGVIELQWIQEQINVLLKKTVIIQQISKLKFQKFLRPNDIFKLTLNWQQEKKMVIFSMQCAEENCCSGIAHYRE</sequence>
<evidence type="ECO:0000313" key="2">
    <source>
        <dbReference type="EMBL" id="TCK01536.1"/>
    </source>
</evidence>
<dbReference type="InterPro" id="IPR029069">
    <property type="entry name" value="HotDog_dom_sf"/>
</dbReference>
<gene>
    <name evidence="2" type="ORF">EV694_0151</name>
</gene>
<dbReference type="Proteomes" id="UP000294702">
    <property type="component" value="Unassembled WGS sequence"/>
</dbReference>
<dbReference type="RefSeq" id="WP_132687870.1">
    <property type="nucleotide sequence ID" value="NZ_SMFT01000001.1"/>
</dbReference>
<name>A0A4V2PCJ6_9PAST</name>
<feature type="domain" description="ApeI dehydratase-like" evidence="1">
    <location>
        <begin position="115"/>
        <end position="210"/>
    </location>
</feature>
<dbReference type="OrthoDB" id="9787658at2"/>
<proteinExistence type="predicted"/>
<dbReference type="Gene3D" id="3.10.129.10">
    <property type="entry name" value="Hotdog Thioesterase"/>
    <property type="match status" value="1"/>
</dbReference>
<dbReference type="Pfam" id="PF22818">
    <property type="entry name" value="ApeI-like"/>
    <property type="match status" value="1"/>
</dbReference>
<reference evidence="2 3" key="1">
    <citation type="submission" date="2019-03" db="EMBL/GenBank/DDBJ databases">
        <title>Genomic Encyclopedia of Type Strains, Phase IV (KMG-IV): sequencing the most valuable type-strain genomes for metagenomic binning, comparative biology and taxonomic classification.</title>
        <authorList>
            <person name="Goeker M."/>
        </authorList>
    </citation>
    <scope>NUCLEOTIDE SEQUENCE [LARGE SCALE GENOMIC DNA]</scope>
    <source>
        <strain evidence="2 3">DSM 15534</strain>
    </source>
</reference>
<dbReference type="AlphaFoldDB" id="A0A4V2PCJ6"/>
<protein>
    <recommendedName>
        <fullName evidence="1">ApeI dehydratase-like domain-containing protein</fullName>
    </recommendedName>
</protein>
<dbReference type="SUPFAM" id="SSF54637">
    <property type="entry name" value="Thioesterase/thiol ester dehydrase-isomerase"/>
    <property type="match status" value="1"/>
</dbReference>
<organism evidence="2 3">
    <name type="scientific">Volucribacter psittacicida</name>
    <dbReference type="NCBI Taxonomy" id="203482"/>
    <lineage>
        <taxon>Bacteria</taxon>
        <taxon>Pseudomonadati</taxon>
        <taxon>Pseudomonadota</taxon>
        <taxon>Gammaproteobacteria</taxon>
        <taxon>Pasteurellales</taxon>
        <taxon>Pasteurellaceae</taxon>
        <taxon>Volucribacter</taxon>
    </lineage>
</organism>
<keyword evidence="3" id="KW-1185">Reference proteome</keyword>
<evidence type="ECO:0000313" key="3">
    <source>
        <dbReference type="Proteomes" id="UP000294702"/>
    </source>
</evidence>
<comment type="caution">
    <text evidence="2">The sequence shown here is derived from an EMBL/GenBank/DDBJ whole genome shotgun (WGS) entry which is preliminary data.</text>
</comment>
<evidence type="ECO:0000259" key="1">
    <source>
        <dbReference type="Pfam" id="PF22818"/>
    </source>
</evidence>